<accession>A0ABP1FEG8</accession>
<comment type="caution">
    <text evidence="2">The sequence shown here is derived from an EMBL/GenBank/DDBJ whole genome shotgun (WGS) entry which is preliminary data.</text>
</comment>
<keyword evidence="1" id="KW-0472">Membrane</keyword>
<keyword evidence="1" id="KW-0812">Transmembrane</keyword>
<sequence>MMEDNKLDTVFKDKLVEREIQPSSSAWERLSYKLEEEKVKRNNKQKKHVFKYIASIILLMSTGMLLFKSITKDRVEAINLQAKNIEFIKGKTEYVLETVLVVSELHTKPKKNKIKDTIRFEKEIETKIEVEKRILRNEDKLIVKEEFESKELFPLKQNRIQVKGADLLYAVTHSSKEVKEYYAKNKLNRSNVLDTIKVELKKSNLLTINPEVLLAEAEESILKDNFRGNLIYKIKLKISDIAMAVADRNKE</sequence>
<name>A0ABP1FEG8_9FLAO</name>
<protein>
    <submittedName>
        <fullName evidence="2">Uncharacterized protein</fullName>
    </submittedName>
</protein>
<gene>
    <name evidence="2" type="ORF">T190115A13A_90106</name>
</gene>
<dbReference type="EMBL" id="CAXJRC010000046">
    <property type="protein sequence ID" value="CAL2108760.1"/>
    <property type="molecule type" value="Genomic_DNA"/>
</dbReference>
<keyword evidence="3" id="KW-1185">Reference proteome</keyword>
<feature type="transmembrane region" description="Helical" evidence="1">
    <location>
        <begin position="49"/>
        <end position="67"/>
    </location>
</feature>
<organism evidence="2 3">
    <name type="scientific">Tenacibaculum vairaonense</name>
    <dbReference type="NCBI Taxonomy" id="3137860"/>
    <lineage>
        <taxon>Bacteria</taxon>
        <taxon>Pseudomonadati</taxon>
        <taxon>Bacteroidota</taxon>
        <taxon>Flavobacteriia</taxon>
        <taxon>Flavobacteriales</taxon>
        <taxon>Flavobacteriaceae</taxon>
        <taxon>Tenacibaculum</taxon>
    </lineage>
</organism>
<dbReference type="RefSeq" id="WP_348740353.1">
    <property type="nucleotide sequence ID" value="NZ_CAXJRC010000046.1"/>
</dbReference>
<evidence type="ECO:0000313" key="3">
    <source>
        <dbReference type="Proteomes" id="UP001497602"/>
    </source>
</evidence>
<evidence type="ECO:0000256" key="1">
    <source>
        <dbReference type="SAM" id="Phobius"/>
    </source>
</evidence>
<evidence type="ECO:0000313" key="2">
    <source>
        <dbReference type="EMBL" id="CAL2108760.1"/>
    </source>
</evidence>
<dbReference type="Proteomes" id="UP001497602">
    <property type="component" value="Unassembled WGS sequence"/>
</dbReference>
<reference evidence="2 3" key="1">
    <citation type="submission" date="2024-05" db="EMBL/GenBank/DDBJ databases">
        <authorList>
            <person name="Duchaud E."/>
        </authorList>
    </citation>
    <scope>NUCLEOTIDE SEQUENCE [LARGE SCALE GENOMIC DNA]</scope>
    <source>
        <strain evidence="2">Ena-SAMPLE-TAB-13-05-2024-13:56:06:370-140305</strain>
    </source>
</reference>
<proteinExistence type="predicted"/>
<keyword evidence="1" id="KW-1133">Transmembrane helix</keyword>